<dbReference type="Proteomes" id="UP001157167">
    <property type="component" value="Unassembled WGS sequence"/>
</dbReference>
<dbReference type="SMART" id="SM01117">
    <property type="entry name" value="Cyt-b5"/>
    <property type="match status" value="1"/>
</dbReference>
<evidence type="ECO:0000313" key="4">
    <source>
        <dbReference type="Proteomes" id="UP001157167"/>
    </source>
</evidence>
<dbReference type="Pfam" id="PF00173">
    <property type="entry name" value="Cyt-b5"/>
    <property type="match status" value="1"/>
</dbReference>
<gene>
    <name evidence="3" type="ORF">GCM10007933_34850</name>
</gene>
<accession>A0ABQ6FFD7</accession>
<dbReference type="InterPro" id="IPR036400">
    <property type="entry name" value="Cyt_B5-like_heme/steroid_sf"/>
</dbReference>
<dbReference type="InterPro" id="IPR001199">
    <property type="entry name" value="Cyt_B5-like_heme/steroid-bd"/>
</dbReference>
<sequence>MHKLFYLGTVAFWLAVAAIWQGSGMTPPPAPAPAPVAAAPVEKRISRAEVARHNKPGDCWTVINGQVYDLSGYGQKHPSRPVVAMPSCGRDASRDNRTRSKGRPLTPDADTLLADFRIGPQGEP</sequence>
<name>A0ABQ6FFD7_9RHOO</name>
<organism evidence="3 4">
    <name type="scientific">Zoogloea oryzae</name>
    <dbReference type="NCBI Taxonomy" id="310767"/>
    <lineage>
        <taxon>Bacteria</taxon>
        <taxon>Pseudomonadati</taxon>
        <taxon>Pseudomonadota</taxon>
        <taxon>Betaproteobacteria</taxon>
        <taxon>Rhodocyclales</taxon>
        <taxon>Zoogloeaceae</taxon>
        <taxon>Zoogloea</taxon>
    </lineage>
</organism>
<protein>
    <recommendedName>
        <fullName evidence="2">Cytochrome b5 heme-binding domain-containing protein</fullName>
    </recommendedName>
</protein>
<dbReference type="SUPFAM" id="SSF55856">
    <property type="entry name" value="Cytochrome b5-like heme/steroid binding domain"/>
    <property type="match status" value="1"/>
</dbReference>
<proteinExistence type="predicted"/>
<reference evidence="4" key="1">
    <citation type="journal article" date="2019" name="Int. J. Syst. Evol. Microbiol.">
        <title>The Global Catalogue of Microorganisms (GCM) 10K type strain sequencing project: providing services to taxonomists for standard genome sequencing and annotation.</title>
        <authorList>
            <consortium name="The Broad Institute Genomics Platform"/>
            <consortium name="The Broad Institute Genome Sequencing Center for Infectious Disease"/>
            <person name="Wu L."/>
            <person name="Ma J."/>
        </authorList>
    </citation>
    <scope>NUCLEOTIDE SEQUENCE [LARGE SCALE GENOMIC DNA]</scope>
    <source>
        <strain evidence="4">NBRC 102407</strain>
    </source>
</reference>
<evidence type="ECO:0000259" key="2">
    <source>
        <dbReference type="PROSITE" id="PS50255"/>
    </source>
</evidence>
<dbReference type="EMBL" id="BSPX01000069">
    <property type="protein sequence ID" value="GLT24014.1"/>
    <property type="molecule type" value="Genomic_DNA"/>
</dbReference>
<feature type="region of interest" description="Disordered" evidence="1">
    <location>
        <begin position="79"/>
        <end position="124"/>
    </location>
</feature>
<evidence type="ECO:0000256" key="1">
    <source>
        <dbReference type="SAM" id="MobiDB-lite"/>
    </source>
</evidence>
<dbReference type="PROSITE" id="PS50255">
    <property type="entry name" value="CYTOCHROME_B5_2"/>
    <property type="match status" value="1"/>
</dbReference>
<comment type="caution">
    <text evidence="3">The sequence shown here is derived from an EMBL/GenBank/DDBJ whole genome shotgun (WGS) entry which is preliminary data.</text>
</comment>
<feature type="domain" description="Cytochrome b5 heme-binding" evidence="2">
    <location>
        <begin position="42"/>
        <end position="122"/>
    </location>
</feature>
<dbReference type="Gene3D" id="3.10.120.10">
    <property type="entry name" value="Cytochrome b5-like heme/steroid binding domain"/>
    <property type="match status" value="1"/>
</dbReference>
<evidence type="ECO:0000313" key="3">
    <source>
        <dbReference type="EMBL" id="GLT24014.1"/>
    </source>
</evidence>
<keyword evidence="4" id="KW-1185">Reference proteome</keyword>